<reference evidence="1" key="1">
    <citation type="submission" date="2015-10" db="EMBL/GenBank/DDBJ databases">
        <authorList>
            <person name="Regsiter A."/>
            <person name="william w."/>
        </authorList>
    </citation>
    <scope>NUCLEOTIDE SEQUENCE</scope>
    <source>
        <strain evidence="1">Montdore</strain>
    </source>
</reference>
<feature type="non-terminal residue" evidence="1">
    <location>
        <position position="59"/>
    </location>
</feature>
<evidence type="ECO:0000313" key="2">
    <source>
        <dbReference type="Proteomes" id="UP001412239"/>
    </source>
</evidence>
<accession>A0A292PQ83</accession>
<protein>
    <submittedName>
        <fullName evidence="1">Uncharacterized protein</fullName>
    </submittedName>
</protein>
<dbReference type="InterPro" id="IPR029057">
    <property type="entry name" value="PRTase-like"/>
</dbReference>
<sequence>LLDRWIRHTVPNWSDLVVVSKNLGGTERVTQLADVLKLNFALITTDQRRKEDSTTINEN</sequence>
<evidence type="ECO:0000313" key="1">
    <source>
        <dbReference type="EMBL" id="CUS09719.1"/>
    </source>
</evidence>
<feature type="non-terminal residue" evidence="1">
    <location>
        <position position="1"/>
    </location>
</feature>
<dbReference type="AlphaFoldDB" id="A0A292PQ83"/>
<keyword evidence="2" id="KW-1185">Reference proteome</keyword>
<dbReference type="EMBL" id="LN891072">
    <property type="protein sequence ID" value="CUS09719.1"/>
    <property type="molecule type" value="Genomic_DNA"/>
</dbReference>
<dbReference type="Gene3D" id="3.40.50.2020">
    <property type="match status" value="1"/>
</dbReference>
<organism evidence="1 2">
    <name type="scientific">Tuber aestivum</name>
    <name type="common">summer truffle</name>
    <dbReference type="NCBI Taxonomy" id="59557"/>
    <lineage>
        <taxon>Eukaryota</taxon>
        <taxon>Fungi</taxon>
        <taxon>Dikarya</taxon>
        <taxon>Ascomycota</taxon>
        <taxon>Pezizomycotina</taxon>
        <taxon>Pezizomycetes</taxon>
        <taxon>Pezizales</taxon>
        <taxon>Tuberaceae</taxon>
        <taxon>Tuber</taxon>
    </lineage>
</organism>
<dbReference type="Proteomes" id="UP001412239">
    <property type="component" value="Unassembled WGS sequence"/>
</dbReference>
<gene>
    <name evidence="1" type="ORF">GSTUAT00006266001</name>
</gene>
<proteinExistence type="predicted"/>
<name>A0A292PQ83_9PEZI</name>
<dbReference type="SUPFAM" id="SSF53271">
    <property type="entry name" value="PRTase-like"/>
    <property type="match status" value="1"/>
</dbReference>